<evidence type="ECO:0000256" key="6">
    <source>
        <dbReference type="SAM" id="SignalP"/>
    </source>
</evidence>
<dbReference type="PROSITE" id="PS51318">
    <property type="entry name" value="TAT"/>
    <property type="match status" value="1"/>
</dbReference>
<dbReference type="Proteomes" id="UP000282084">
    <property type="component" value="Unassembled WGS sequence"/>
</dbReference>
<dbReference type="GO" id="GO:0016491">
    <property type="term" value="F:oxidoreductase activity"/>
    <property type="evidence" value="ECO:0007669"/>
    <property type="project" value="UniProtKB-KW"/>
</dbReference>
<keyword evidence="9" id="KW-1185">Reference proteome</keyword>
<dbReference type="RefSeq" id="WP_121006250.1">
    <property type="nucleotide sequence ID" value="NZ_RBXO01000001.1"/>
</dbReference>
<evidence type="ECO:0000256" key="3">
    <source>
        <dbReference type="ARBA" id="ARBA00022630"/>
    </source>
</evidence>
<evidence type="ECO:0000256" key="5">
    <source>
        <dbReference type="ARBA" id="ARBA00023002"/>
    </source>
</evidence>
<dbReference type="OrthoDB" id="545125at2"/>
<dbReference type="InterPro" id="IPR006311">
    <property type="entry name" value="TAT_signal"/>
</dbReference>
<dbReference type="Pfam" id="PF01565">
    <property type="entry name" value="FAD_binding_4"/>
    <property type="match status" value="1"/>
</dbReference>
<dbReference type="Gene3D" id="3.40.462.20">
    <property type="match status" value="1"/>
</dbReference>
<evidence type="ECO:0000256" key="4">
    <source>
        <dbReference type="ARBA" id="ARBA00022827"/>
    </source>
</evidence>
<feature type="domain" description="FAD-binding PCMH-type" evidence="7">
    <location>
        <begin position="57"/>
        <end position="243"/>
    </location>
</feature>
<dbReference type="AlphaFoldDB" id="A0A495W1D2"/>
<evidence type="ECO:0000313" key="9">
    <source>
        <dbReference type="Proteomes" id="UP000282084"/>
    </source>
</evidence>
<feature type="chain" id="PRO_5038644280" evidence="6">
    <location>
        <begin position="27"/>
        <end position="535"/>
    </location>
</feature>
<keyword evidence="5" id="KW-0560">Oxidoreductase</keyword>
<dbReference type="Pfam" id="PF08031">
    <property type="entry name" value="BBE"/>
    <property type="match status" value="1"/>
</dbReference>
<evidence type="ECO:0000313" key="8">
    <source>
        <dbReference type="EMBL" id="RKT54543.1"/>
    </source>
</evidence>
<evidence type="ECO:0000256" key="2">
    <source>
        <dbReference type="ARBA" id="ARBA00005466"/>
    </source>
</evidence>
<evidence type="ECO:0000259" key="7">
    <source>
        <dbReference type="PROSITE" id="PS51387"/>
    </source>
</evidence>
<keyword evidence="3" id="KW-0285">Flavoprotein</keyword>
<comment type="cofactor">
    <cofactor evidence="1">
        <name>FAD</name>
        <dbReference type="ChEBI" id="CHEBI:57692"/>
    </cofactor>
</comment>
<dbReference type="InterPro" id="IPR016169">
    <property type="entry name" value="FAD-bd_PCMH_sub2"/>
</dbReference>
<protein>
    <submittedName>
        <fullName evidence="8">FAD/FMN-containing dehydrogenase</fullName>
    </submittedName>
</protein>
<name>A0A495W1D2_9PSEU</name>
<comment type="similarity">
    <text evidence="2">Belongs to the oxygen-dependent FAD-linked oxidoreductase family.</text>
</comment>
<dbReference type="PANTHER" id="PTHR42973:SF39">
    <property type="entry name" value="FAD-BINDING PCMH-TYPE DOMAIN-CONTAINING PROTEIN"/>
    <property type="match status" value="1"/>
</dbReference>
<organism evidence="8 9">
    <name type="scientific">Saccharothrix australiensis</name>
    <dbReference type="NCBI Taxonomy" id="2072"/>
    <lineage>
        <taxon>Bacteria</taxon>
        <taxon>Bacillati</taxon>
        <taxon>Actinomycetota</taxon>
        <taxon>Actinomycetes</taxon>
        <taxon>Pseudonocardiales</taxon>
        <taxon>Pseudonocardiaceae</taxon>
        <taxon>Saccharothrix</taxon>
    </lineage>
</organism>
<dbReference type="InterPro" id="IPR006094">
    <property type="entry name" value="Oxid_FAD_bind_N"/>
</dbReference>
<sequence>MSSLSRRHFLTSTAVAGGAVALPALAASPASADPAADGDVGALSVVTRDDPRYAGLLTGSNQRWVASPERIHLVRTADDVVRAVRDAVHAGRRVAVRSGGHCDEDFSSNGAPVLIDLSLMDEVGYDPHRRAFAVQPGATLGAVYHKLYRGWGVTLPGGTCPTVGAGGHIVGGGYGALSRLHGLTVDHLHAVEVVVVGADREARKVVATSDPGDPHRELWWAHTGGGGGTFGVVTRYWLRTPGTADLPPERQLPRPPANLLVSDVSWSWADLDERSFTRILRNYTEFFERNSAPGSPWAALFSQLKPTHKAAGAFTMSTQVDASAPDAHGLLDAFLAAVGDGTGVRYRVNDRSTVPWTYAAKEWFGFVTAAVPRWKAKSAYLRKAPPEPQLKAFHRHLTRDDYGNPSATVVLAAYGGRINAVGRGETATAQRDSVLKLLYLSLWTDRAADAEHIRWVREFYADVYAETGGVPAPGDVTDGCYINYPDVDMADPAINTSGVPWHALYFKDGYPRLRRVKAAYDPLGVFSHALAVRAD</sequence>
<gene>
    <name evidence="8" type="ORF">C8E97_3187</name>
</gene>
<keyword evidence="6" id="KW-0732">Signal</keyword>
<proteinExistence type="inferred from homology"/>
<dbReference type="InterPro" id="IPR036318">
    <property type="entry name" value="FAD-bd_PCMH-like_sf"/>
</dbReference>
<keyword evidence="4" id="KW-0274">FAD</keyword>
<dbReference type="InterPro" id="IPR016166">
    <property type="entry name" value="FAD-bd_PCMH"/>
</dbReference>
<dbReference type="SUPFAM" id="SSF56176">
    <property type="entry name" value="FAD-binding/transporter-associated domain-like"/>
    <property type="match status" value="1"/>
</dbReference>
<evidence type="ECO:0000256" key="1">
    <source>
        <dbReference type="ARBA" id="ARBA00001974"/>
    </source>
</evidence>
<dbReference type="PROSITE" id="PS00862">
    <property type="entry name" value="OX2_COVAL_FAD"/>
    <property type="match status" value="1"/>
</dbReference>
<feature type="signal peptide" evidence="6">
    <location>
        <begin position="1"/>
        <end position="26"/>
    </location>
</feature>
<dbReference type="PANTHER" id="PTHR42973">
    <property type="entry name" value="BINDING OXIDOREDUCTASE, PUTATIVE (AFU_ORTHOLOGUE AFUA_1G17690)-RELATED"/>
    <property type="match status" value="1"/>
</dbReference>
<dbReference type="Gene3D" id="3.30.465.10">
    <property type="match status" value="1"/>
</dbReference>
<dbReference type="GO" id="GO:0071949">
    <property type="term" value="F:FAD binding"/>
    <property type="evidence" value="ECO:0007669"/>
    <property type="project" value="InterPro"/>
</dbReference>
<accession>A0A495W1D2</accession>
<dbReference type="EMBL" id="RBXO01000001">
    <property type="protein sequence ID" value="RKT54543.1"/>
    <property type="molecule type" value="Genomic_DNA"/>
</dbReference>
<comment type="caution">
    <text evidence="8">The sequence shown here is derived from an EMBL/GenBank/DDBJ whole genome shotgun (WGS) entry which is preliminary data.</text>
</comment>
<reference evidence="8 9" key="1">
    <citation type="submission" date="2018-10" db="EMBL/GenBank/DDBJ databases">
        <title>Sequencing the genomes of 1000 actinobacteria strains.</title>
        <authorList>
            <person name="Klenk H.-P."/>
        </authorList>
    </citation>
    <scope>NUCLEOTIDE SEQUENCE [LARGE SCALE GENOMIC DNA]</scope>
    <source>
        <strain evidence="8 9">DSM 43800</strain>
    </source>
</reference>
<dbReference type="InterPro" id="IPR050416">
    <property type="entry name" value="FAD-linked_Oxidoreductase"/>
</dbReference>
<dbReference type="InterPro" id="IPR012951">
    <property type="entry name" value="BBE"/>
</dbReference>
<dbReference type="PROSITE" id="PS51387">
    <property type="entry name" value="FAD_PCMH"/>
    <property type="match status" value="1"/>
</dbReference>
<dbReference type="InterPro" id="IPR006093">
    <property type="entry name" value="Oxy_OxRdtase_FAD_BS"/>
</dbReference>